<keyword evidence="2" id="KW-0472">Membrane</keyword>
<accession>A0AA49JJG8</accession>
<name>A0AA49JJG8_9BACT</name>
<dbReference type="GO" id="GO:0009279">
    <property type="term" value="C:cell outer membrane"/>
    <property type="evidence" value="ECO:0007669"/>
    <property type="project" value="UniProtKB-SubCell"/>
</dbReference>
<sequence>MKKLTAFLGLLLPVLVVWSNTLSAQSTTQTIRGQIMDAQSKFPLAGVNVVVLNTDPLIGTATDTEGYYTLNNVPIGRQALQISFMGYEARTIPSVVVTTGKEVVLDILLEEKVLMGEEVIITAEADKTITNNELATVSSRSFNLEETGRYAGSRNDPARMAANFAGVAANNDDRNDIIIRGNSPAGLLWRMEGINIPNPSHYGSLSSTGGPVSILNYNVLDKSDFLTAAFPAEYGNALAGVFDLQLRRGNTEKREYLGQIGFNGFELGAEGPFSKNSKASYIANYRYSTLGVFQAMGIDFGTGSATPEYQDLTFKVDVPTQKAGRFTVFGIGGISSIELLGSKEEAEGEGDNLYGSDYEDNYADYRTGIIGVSHLYYFNSTTSYKLSLAASRQEEHFYSDSLSLKDRSPIPNEVADFVNNKFSGHLTLNKKFNARNHAAIGGIVDLYDFDLANRRLVPGEERTLRSNDGQSLLTQLYAQWQHRFSDRLTLNTGVNYQHFEVSNSQSLQPRAGLQYQLNDRQTLGIGYGRHSQMQPLETYFTQTVMSSGTIVESNKNMGFTNSQHYVLSYNHSLTPSLRMKVETYYQDISNAPVESELSSFSMLNAGADFGPVDEVFLVNEGVGRNYGVEFTLERFYNQGYYFLVTTSLYSSEYKGSDGAWRSTAFDGGYIANLLGGKEFNIGNKNNTLNLDLRLTASGGNHYTPIDFERSAEVGYEVRKENNAFSKSFDDYLRADLKVSYRINARKVTHEFALDIQNITNRDNEFARIYDPRTNTVRTQYQIGLFPVPQYRILF</sequence>
<dbReference type="InterPro" id="IPR000531">
    <property type="entry name" value="Beta-barrel_TonB"/>
</dbReference>
<feature type="signal peptide" evidence="4">
    <location>
        <begin position="1"/>
        <end position="24"/>
    </location>
</feature>
<gene>
    <name evidence="6" type="ORF">K4G66_13860</name>
</gene>
<reference evidence="6" key="1">
    <citation type="journal article" date="2023" name="Comput. Struct. Biotechnol. J.">
        <title>Discovery of a novel marine Bacteroidetes with a rich repertoire of carbohydrate-active enzymes.</title>
        <authorList>
            <person name="Chen B."/>
            <person name="Liu G."/>
            <person name="Chen Q."/>
            <person name="Wang H."/>
            <person name="Liu L."/>
            <person name="Tang K."/>
        </authorList>
    </citation>
    <scope>NUCLEOTIDE SEQUENCE</scope>
    <source>
        <strain evidence="6">TK19036</strain>
    </source>
</reference>
<feature type="chain" id="PRO_5041214587" evidence="4">
    <location>
        <begin position="25"/>
        <end position="794"/>
    </location>
</feature>
<dbReference type="SUPFAM" id="SSF56935">
    <property type="entry name" value="Porins"/>
    <property type="match status" value="1"/>
</dbReference>
<evidence type="ECO:0000259" key="5">
    <source>
        <dbReference type="Pfam" id="PF00593"/>
    </source>
</evidence>
<dbReference type="Gene3D" id="2.60.40.1120">
    <property type="entry name" value="Carboxypeptidase-like, regulatory domain"/>
    <property type="match status" value="1"/>
</dbReference>
<protein>
    <submittedName>
        <fullName evidence="6">TonB-dependent receptor</fullName>
    </submittedName>
</protein>
<dbReference type="EMBL" id="CP120682">
    <property type="protein sequence ID" value="WKN39776.1"/>
    <property type="molecule type" value="Genomic_DNA"/>
</dbReference>
<dbReference type="Gene3D" id="2.40.170.20">
    <property type="entry name" value="TonB-dependent receptor, beta-barrel domain"/>
    <property type="match status" value="1"/>
</dbReference>
<dbReference type="Gene3D" id="2.170.130.10">
    <property type="entry name" value="TonB-dependent receptor, plug domain"/>
    <property type="match status" value="1"/>
</dbReference>
<evidence type="ECO:0000256" key="1">
    <source>
        <dbReference type="ARBA" id="ARBA00004442"/>
    </source>
</evidence>
<feature type="domain" description="TonB-dependent receptor-like beta-barrel" evidence="5">
    <location>
        <begin position="354"/>
        <end position="758"/>
    </location>
</feature>
<dbReference type="InterPro" id="IPR037066">
    <property type="entry name" value="Plug_dom_sf"/>
</dbReference>
<dbReference type="InterPro" id="IPR036942">
    <property type="entry name" value="Beta-barrel_TonB_sf"/>
</dbReference>
<dbReference type="InterPro" id="IPR008969">
    <property type="entry name" value="CarboxyPept-like_regulatory"/>
</dbReference>
<keyword evidence="4" id="KW-0732">Signal</keyword>
<evidence type="ECO:0000313" key="6">
    <source>
        <dbReference type="EMBL" id="WKN39776.1"/>
    </source>
</evidence>
<evidence type="ECO:0000256" key="2">
    <source>
        <dbReference type="ARBA" id="ARBA00023136"/>
    </source>
</evidence>
<proteinExistence type="predicted"/>
<evidence type="ECO:0000256" key="3">
    <source>
        <dbReference type="ARBA" id="ARBA00023237"/>
    </source>
</evidence>
<keyword evidence="6" id="KW-0675">Receptor</keyword>
<reference evidence="6" key="2">
    <citation type="journal article" date="2024" name="Antonie Van Leeuwenhoek">
        <title>Roseihalotalea indica gen. nov., sp. nov., a halophilic Bacteroidetes from mesopelagic Southwest Indian Ocean with higher carbohydrate metabolic potential.</title>
        <authorList>
            <person name="Chen B."/>
            <person name="Zhang M."/>
            <person name="Lin D."/>
            <person name="Ye J."/>
            <person name="Tang K."/>
        </authorList>
    </citation>
    <scope>NUCLEOTIDE SEQUENCE</scope>
    <source>
        <strain evidence="6">TK19036</strain>
    </source>
</reference>
<organism evidence="6">
    <name type="scientific">Roseihalotalea indica</name>
    <dbReference type="NCBI Taxonomy" id="2867963"/>
    <lineage>
        <taxon>Bacteria</taxon>
        <taxon>Pseudomonadati</taxon>
        <taxon>Bacteroidota</taxon>
        <taxon>Cytophagia</taxon>
        <taxon>Cytophagales</taxon>
        <taxon>Catalimonadaceae</taxon>
        <taxon>Roseihalotalea</taxon>
    </lineage>
</organism>
<keyword evidence="3" id="KW-0998">Cell outer membrane</keyword>
<dbReference type="Pfam" id="PF13715">
    <property type="entry name" value="CarbopepD_reg_2"/>
    <property type="match status" value="1"/>
</dbReference>
<dbReference type="SUPFAM" id="SSF49464">
    <property type="entry name" value="Carboxypeptidase regulatory domain-like"/>
    <property type="match status" value="1"/>
</dbReference>
<dbReference type="AlphaFoldDB" id="A0AA49JJG8"/>
<dbReference type="Pfam" id="PF00593">
    <property type="entry name" value="TonB_dep_Rec_b-barrel"/>
    <property type="match status" value="1"/>
</dbReference>
<comment type="subcellular location">
    <subcellularLocation>
        <location evidence="1">Cell outer membrane</location>
    </subcellularLocation>
</comment>
<evidence type="ECO:0000256" key="4">
    <source>
        <dbReference type="SAM" id="SignalP"/>
    </source>
</evidence>